<feature type="transmembrane region" description="Helical" evidence="1">
    <location>
        <begin position="181"/>
        <end position="207"/>
    </location>
</feature>
<proteinExistence type="predicted"/>
<accession>A0ABP1RJM4</accession>
<keyword evidence="1" id="KW-0472">Membrane</keyword>
<feature type="transmembrane region" description="Helical" evidence="1">
    <location>
        <begin position="39"/>
        <end position="59"/>
    </location>
</feature>
<feature type="transmembrane region" description="Helical" evidence="1">
    <location>
        <begin position="71"/>
        <end position="96"/>
    </location>
</feature>
<evidence type="ECO:0000313" key="3">
    <source>
        <dbReference type="Proteomes" id="UP001642540"/>
    </source>
</evidence>
<reference evidence="2 3" key="1">
    <citation type="submission" date="2024-08" db="EMBL/GenBank/DDBJ databases">
        <authorList>
            <person name="Cucini C."/>
            <person name="Frati F."/>
        </authorList>
    </citation>
    <scope>NUCLEOTIDE SEQUENCE [LARGE SCALE GENOMIC DNA]</scope>
</reference>
<dbReference type="EMBL" id="CAXLJM020000076">
    <property type="protein sequence ID" value="CAL8129228.1"/>
    <property type="molecule type" value="Genomic_DNA"/>
</dbReference>
<keyword evidence="3" id="KW-1185">Reference proteome</keyword>
<feature type="transmembrane region" description="Helical" evidence="1">
    <location>
        <begin position="281"/>
        <end position="303"/>
    </location>
</feature>
<feature type="transmembrane region" description="Helical" evidence="1">
    <location>
        <begin position="251"/>
        <end position="275"/>
    </location>
</feature>
<protein>
    <recommendedName>
        <fullName evidence="4">Odorant receptor</fullName>
    </recommendedName>
</protein>
<keyword evidence="1" id="KW-0812">Transmembrane</keyword>
<sequence>MISKANFQLLQLQINFTSFLGMTPFQFNHKNILVTIPKVVFRQYFWFAVVILSFITRFYEFSANISEHNNASPMVVAFQGILLGCHFCGILHFAAISQNREDFVKLVNSLRTFGKFERVDLRIVRNARRDDLILAISASVGFVGSIAIIIVPVIASTFPAVHKHILLNLCNCNGSNYLQKILIFLCELLSILPSAAIGPAIGTLCLVSVSCIHENLKGIKAHSTSKNHQLCTFFRQLQILGMFCDKCFQQYIWISFQFTGAAFIISSLYATIVFGHRISNILILLLVTICIVTIIFCLSLLEIGSMPQLISKKILVKWKLWRDDKYHKKWLRSCKPITMQVGPLHKLDRQRGPALIRFCLQRTFFFVVKTRSSNGGFGQMK</sequence>
<evidence type="ECO:0000256" key="1">
    <source>
        <dbReference type="SAM" id="Phobius"/>
    </source>
</evidence>
<keyword evidence="1" id="KW-1133">Transmembrane helix</keyword>
<gene>
    <name evidence="2" type="ORF">ODALV1_LOCUS22992</name>
</gene>
<organism evidence="2 3">
    <name type="scientific">Orchesella dallaii</name>
    <dbReference type="NCBI Taxonomy" id="48710"/>
    <lineage>
        <taxon>Eukaryota</taxon>
        <taxon>Metazoa</taxon>
        <taxon>Ecdysozoa</taxon>
        <taxon>Arthropoda</taxon>
        <taxon>Hexapoda</taxon>
        <taxon>Collembola</taxon>
        <taxon>Entomobryomorpha</taxon>
        <taxon>Entomobryoidea</taxon>
        <taxon>Orchesellidae</taxon>
        <taxon>Orchesellinae</taxon>
        <taxon>Orchesella</taxon>
    </lineage>
</organism>
<evidence type="ECO:0000313" key="2">
    <source>
        <dbReference type="EMBL" id="CAL8129228.1"/>
    </source>
</evidence>
<evidence type="ECO:0008006" key="4">
    <source>
        <dbReference type="Google" id="ProtNLM"/>
    </source>
</evidence>
<comment type="caution">
    <text evidence="2">The sequence shown here is derived from an EMBL/GenBank/DDBJ whole genome shotgun (WGS) entry which is preliminary data.</text>
</comment>
<dbReference type="Proteomes" id="UP001642540">
    <property type="component" value="Unassembled WGS sequence"/>
</dbReference>
<feature type="transmembrane region" description="Helical" evidence="1">
    <location>
        <begin position="132"/>
        <end position="161"/>
    </location>
</feature>
<name>A0ABP1RJM4_9HEXA</name>